<comment type="caution">
    <text evidence="10">The sequence shown here is derived from an EMBL/GenBank/DDBJ whole genome shotgun (WGS) entry which is preliminary data.</text>
</comment>
<evidence type="ECO:0000256" key="3">
    <source>
        <dbReference type="ARBA" id="ARBA00022692"/>
    </source>
</evidence>
<comment type="subcellular location">
    <subcellularLocation>
        <location evidence="1">Membrane</location>
        <topology evidence="1">Multi-pass membrane protein</topology>
    </subcellularLocation>
</comment>
<evidence type="ECO:0000256" key="5">
    <source>
        <dbReference type="ARBA" id="ARBA00023065"/>
    </source>
</evidence>
<dbReference type="InterPro" id="IPR028325">
    <property type="entry name" value="VG_K_chnl"/>
</dbReference>
<protein>
    <submittedName>
        <fullName evidence="10">Ion channel</fullName>
    </submittedName>
</protein>
<feature type="transmembrane region" description="Helical" evidence="8">
    <location>
        <begin position="21"/>
        <end position="43"/>
    </location>
</feature>
<dbReference type="SUPFAM" id="SSF81324">
    <property type="entry name" value="Voltage-gated potassium channels"/>
    <property type="match status" value="1"/>
</dbReference>
<gene>
    <name evidence="10" type="ORF">QO034_16725</name>
</gene>
<evidence type="ECO:0000256" key="8">
    <source>
        <dbReference type="SAM" id="Phobius"/>
    </source>
</evidence>
<dbReference type="PRINTS" id="PR01463">
    <property type="entry name" value="EAGCHANLFMLY"/>
</dbReference>
<dbReference type="PANTHER" id="PTHR11537:SF254">
    <property type="entry name" value="POTASSIUM VOLTAGE-GATED CHANNEL PROTEIN SHAB"/>
    <property type="match status" value="1"/>
</dbReference>
<dbReference type="InterPro" id="IPR003938">
    <property type="entry name" value="K_chnl_volt-dep_EAG/ELK/ERG"/>
</dbReference>
<feature type="domain" description="Potassium channel" evidence="9">
    <location>
        <begin position="147"/>
        <end position="218"/>
    </location>
</feature>
<dbReference type="PANTHER" id="PTHR11537">
    <property type="entry name" value="VOLTAGE-GATED POTASSIUM CHANNEL"/>
    <property type="match status" value="1"/>
</dbReference>
<evidence type="ECO:0000256" key="1">
    <source>
        <dbReference type="ARBA" id="ARBA00004141"/>
    </source>
</evidence>
<keyword evidence="5" id="KW-0406">Ion transport</keyword>
<evidence type="ECO:0000259" key="9">
    <source>
        <dbReference type="Pfam" id="PF07885"/>
    </source>
</evidence>
<name>A0ABT7FIB3_9RHOB</name>
<feature type="transmembrane region" description="Helical" evidence="8">
    <location>
        <begin position="49"/>
        <end position="70"/>
    </location>
</feature>
<keyword evidence="6 8" id="KW-0472">Membrane</keyword>
<evidence type="ECO:0000256" key="7">
    <source>
        <dbReference type="ARBA" id="ARBA00023303"/>
    </source>
</evidence>
<evidence type="ECO:0000256" key="6">
    <source>
        <dbReference type="ARBA" id="ARBA00023136"/>
    </source>
</evidence>
<evidence type="ECO:0000256" key="2">
    <source>
        <dbReference type="ARBA" id="ARBA00022448"/>
    </source>
</evidence>
<evidence type="ECO:0000313" key="10">
    <source>
        <dbReference type="EMBL" id="MDK3074735.1"/>
    </source>
</evidence>
<dbReference type="Pfam" id="PF07885">
    <property type="entry name" value="Ion_trans_2"/>
    <property type="match status" value="1"/>
</dbReference>
<dbReference type="InterPro" id="IPR013099">
    <property type="entry name" value="K_chnl_dom"/>
</dbReference>
<reference evidence="10 11" key="1">
    <citation type="submission" date="2023-05" db="EMBL/GenBank/DDBJ databases">
        <title>Sedimentitalea sp. nov. JM2-8.</title>
        <authorList>
            <person name="Huang J."/>
        </authorList>
    </citation>
    <scope>NUCLEOTIDE SEQUENCE [LARGE SCALE GENOMIC DNA]</scope>
    <source>
        <strain evidence="10 11">JM2-8</strain>
    </source>
</reference>
<feature type="transmembrane region" description="Helical" evidence="8">
    <location>
        <begin position="139"/>
        <end position="162"/>
    </location>
</feature>
<accession>A0ABT7FIB3</accession>
<dbReference type="EMBL" id="JASNJE010000024">
    <property type="protein sequence ID" value="MDK3074735.1"/>
    <property type="molecule type" value="Genomic_DNA"/>
</dbReference>
<keyword evidence="2" id="KW-0813">Transport</keyword>
<sequence>MKASLKKTLTSLYLGRSRRATWFRYGLIAFDLVTILFFLATVAVQLTPALIVINTILGLLILMDFAARLWVADDRARMLRQVYTIADVIVVGTLLVAPLLDLHDLAVLRILRGLRLIHSYHLLRDLRRDSAFFRRHEDALLALVNLIVFIFVTTSFVFALFAEDSAGPAQYVDALYFTVSTLTTTGYGDITPTTPGGKLLSVVIMVVGVALFVQLAGAVLRPSKVTHKCPTCGLLRHDMDAVHCKHCGETLKIETPGAT</sequence>
<evidence type="ECO:0000313" key="11">
    <source>
        <dbReference type="Proteomes" id="UP001227126"/>
    </source>
</evidence>
<keyword evidence="4 8" id="KW-1133">Transmembrane helix</keyword>
<dbReference type="RefSeq" id="WP_284486666.1">
    <property type="nucleotide sequence ID" value="NZ_JASNJE010000024.1"/>
</dbReference>
<feature type="transmembrane region" description="Helical" evidence="8">
    <location>
        <begin position="199"/>
        <end position="220"/>
    </location>
</feature>
<organism evidence="10 11">
    <name type="scientific">Sedimentitalea xiamensis</name>
    <dbReference type="NCBI Taxonomy" id="3050037"/>
    <lineage>
        <taxon>Bacteria</taxon>
        <taxon>Pseudomonadati</taxon>
        <taxon>Pseudomonadota</taxon>
        <taxon>Alphaproteobacteria</taxon>
        <taxon>Rhodobacterales</taxon>
        <taxon>Paracoccaceae</taxon>
        <taxon>Sedimentitalea</taxon>
    </lineage>
</organism>
<keyword evidence="3 8" id="KW-0812">Transmembrane</keyword>
<keyword evidence="11" id="KW-1185">Reference proteome</keyword>
<evidence type="ECO:0000256" key="4">
    <source>
        <dbReference type="ARBA" id="ARBA00022989"/>
    </source>
</evidence>
<keyword evidence="7" id="KW-0407">Ion channel</keyword>
<dbReference type="Proteomes" id="UP001227126">
    <property type="component" value="Unassembled WGS sequence"/>
</dbReference>
<proteinExistence type="predicted"/>
<dbReference type="Gene3D" id="1.10.287.70">
    <property type="match status" value="1"/>
</dbReference>